<dbReference type="EMBL" id="OX597836">
    <property type="protein sequence ID" value="CAI9739727.1"/>
    <property type="molecule type" value="Genomic_DNA"/>
</dbReference>
<reference evidence="3" key="1">
    <citation type="submission" date="2023-08" db="EMBL/GenBank/DDBJ databases">
        <authorList>
            <person name="Alioto T."/>
            <person name="Alioto T."/>
            <person name="Gomez Garrido J."/>
        </authorList>
    </citation>
    <scope>NUCLEOTIDE SEQUENCE</scope>
</reference>
<dbReference type="PANTHER" id="PTHR21052:SF0">
    <property type="entry name" value="ALPHA-KETOGLUTARATE-DEPENDENT DIOXYGENASE ALKB HOMOLOG 7, MITOCHONDRIAL"/>
    <property type="match status" value="1"/>
</dbReference>
<sequence length="208" mass="24381">MEIFTESRTGGKWWERLLSASDPDTEKLLQDNVEIHEDFLSLEEHESLLAEIEPYLKRLRYEYDHWDDAIHGYRETERKQWNDSNTKILDRVKSVAFQPPEAPLPFVHVLDINKDGYIKPHVDSVRFCGRTIAGLSLLSESVMRLVCEKDKSKSGDILLLPRSLYILRDQARFDYTHEVLPDKTSMFKGNHIPRSRRISVISRLEVKQ</sequence>
<keyword evidence="4" id="KW-1185">Reference proteome</keyword>
<proteinExistence type="predicted"/>
<dbReference type="PANTHER" id="PTHR21052">
    <property type="entry name" value="SPERMATOGENESIS ASSOCIATED 11-RELATED"/>
    <property type="match status" value="1"/>
</dbReference>
<dbReference type="InterPro" id="IPR027450">
    <property type="entry name" value="AlkB-like"/>
</dbReference>
<dbReference type="InterPro" id="IPR032870">
    <property type="entry name" value="ALKBH7-like"/>
</dbReference>
<dbReference type="Pfam" id="PF13532">
    <property type="entry name" value="2OG-FeII_Oxy_2"/>
    <property type="match status" value="1"/>
</dbReference>
<dbReference type="InterPro" id="IPR037151">
    <property type="entry name" value="AlkB-like_sf"/>
</dbReference>
<protein>
    <submittedName>
        <fullName evidence="3">Alpha-ketoglutarate-dependent dioxygenase alkB homolog 7, mitochondrial-like</fullName>
    </submittedName>
</protein>
<evidence type="ECO:0000256" key="1">
    <source>
        <dbReference type="ARBA" id="ARBA00001954"/>
    </source>
</evidence>
<evidence type="ECO:0000259" key="2">
    <source>
        <dbReference type="PROSITE" id="PS51471"/>
    </source>
</evidence>
<feature type="domain" description="Fe2OG dioxygenase" evidence="2">
    <location>
        <begin position="99"/>
        <end position="206"/>
    </location>
</feature>
<dbReference type="PROSITE" id="PS51471">
    <property type="entry name" value="FE2OG_OXY"/>
    <property type="match status" value="1"/>
</dbReference>
<name>A0AA36BU08_OCTVU</name>
<dbReference type="InterPro" id="IPR005123">
    <property type="entry name" value="Oxoglu/Fe-dep_dioxygenase_dom"/>
</dbReference>
<accession>A0AA36BU08</accession>
<evidence type="ECO:0000313" key="4">
    <source>
        <dbReference type="Proteomes" id="UP001162480"/>
    </source>
</evidence>
<dbReference type="Proteomes" id="UP001162480">
    <property type="component" value="Chromosome 23"/>
</dbReference>
<comment type="cofactor">
    <cofactor evidence="1">
        <name>Fe(2+)</name>
        <dbReference type="ChEBI" id="CHEBI:29033"/>
    </cofactor>
</comment>
<gene>
    <name evidence="3" type="ORF">OCTVUL_1B003171</name>
</gene>
<organism evidence="3 4">
    <name type="scientific">Octopus vulgaris</name>
    <name type="common">Common octopus</name>
    <dbReference type="NCBI Taxonomy" id="6645"/>
    <lineage>
        <taxon>Eukaryota</taxon>
        <taxon>Metazoa</taxon>
        <taxon>Spiralia</taxon>
        <taxon>Lophotrochozoa</taxon>
        <taxon>Mollusca</taxon>
        <taxon>Cephalopoda</taxon>
        <taxon>Coleoidea</taxon>
        <taxon>Octopodiformes</taxon>
        <taxon>Octopoda</taxon>
        <taxon>Incirrata</taxon>
        <taxon>Octopodidae</taxon>
        <taxon>Octopus</taxon>
    </lineage>
</organism>
<dbReference type="SUPFAM" id="SSF51197">
    <property type="entry name" value="Clavaminate synthase-like"/>
    <property type="match status" value="1"/>
</dbReference>
<evidence type="ECO:0000313" key="3">
    <source>
        <dbReference type="EMBL" id="CAI9739727.1"/>
    </source>
</evidence>
<dbReference type="GO" id="GO:0051213">
    <property type="term" value="F:dioxygenase activity"/>
    <property type="evidence" value="ECO:0007669"/>
    <property type="project" value="UniProtKB-KW"/>
</dbReference>
<dbReference type="GO" id="GO:0006631">
    <property type="term" value="P:fatty acid metabolic process"/>
    <property type="evidence" value="ECO:0007669"/>
    <property type="project" value="TreeGrafter"/>
</dbReference>
<dbReference type="Gene3D" id="2.60.120.590">
    <property type="entry name" value="Alpha-ketoglutarate-dependent dioxygenase AlkB-like"/>
    <property type="match status" value="1"/>
</dbReference>
<dbReference type="AlphaFoldDB" id="A0AA36BU08"/>
<dbReference type="GO" id="GO:0005759">
    <property type="term" value="C:mitochondrial matrix"/>
    <property type="evidence" value="ECO:0007669"/>
    <property type="project" value="TreeGrafter"/>
</dbReference>
<dbReference type="GO" id="GO:0006974">
    <property type="term" value="P:DNA damage response"/>
    <property type="evidence" value="ECO:0007669"/>
    <property type="project" value="InterPro"/>
</dbReference>